<organism evidence="3 4">
    <name type="scientific">Brevibacterium samyangense</name>
    <dbReference type="NCBI Taxonomy" id="366888"/>
    <lineage>
        <taxon>Bacteria</taxon>
        <taxon>Bacillati</taxon>
        <taxon>Actinomycetota</taxon>
        <taxon>Actinomycetes</taxon>
        <taxon>Micrococcales</taxon>
        <taxon>Brevibacteriaceae</taxon>
        <taxon>Brevibacterium</taxon>
    </lineage>
</organism>
<sequence length="277" mass="29582">MSTTSPAATSDPATAPTEDAPVLYEVVSGVATLTLHRPHRRNAFTRAMLAAWADAIRRAASDPEVTVLLITGAGKGFCAGVDLEEFGSVTETLERRAFLADDVHEVARALEHFEKPYIAAINGDAIGAGMDMALMADIRLIADTARLSQGYVRVGLVPGDGGAHMLPRIVGEQRALELMWTGRFVGGAEAVELGIALELYPAEDLLPAARELAQQLAAGPPIAVRTIKRLTRIARTQSLEAHLVHAAAEQAVIQSTRDSAEAVTAFREKRTPVFEGR</sequence>
<dbReference type="PANTHER" id="PTHR43459:SF1">
    <property type="entry name" value="EG:BACN32G11.4 PROTEIN"/>
    <property type="match status" value="1"/>
</dbReference>
<keyword evidence="4" id="KW-1185">Reference proteome</keyword>
<name>A0ABP5ERL7_9MICO</name>
<reference evidence="4" key="1">
    <citation type="journal article" date="2019" name="Int. J. Syst. Evol. Microbiol.">
        <title>The Global Catalogue of Microorganisms (GCM) 10K type strain sequencing project: providing services to taxonomists for standard genome sequencing and annotation.</title>
        <authorList>
            <consortium name="The Broad Institute Genomics Platform"/>
            <consortium name="The Broad Institute Genome Sequencing Center for Infectious Disease"/>
            <person name="Wu L."/>
            <person name="Ma J."/>
        </authorList>
    </citation>
    <scope>NUCLEOTIDE SEQUENCE [LARGE SCALE GENOMIC DNA]</scope>
    <source>
        <strain evidence="4">JCM 14546</strain>
    </source>
</reference>
<accession>A0ABP5ERL7</accession>
<evidence type="ECO:0000313" key="3">
    <source>
        <dbReference type="EMBL" id="GAA2003360.1"/>
    </source>
</evidence>
<proteinExistence type="inferred from homology"/>
<dbReference type="InterPro" id="IPR029045">
    <property type="entry name" value="ClpP/crotonase-like_dom_sf"/>
</dbReference>
<comment type="similarity">
    <text evidence="1 2">Belongs to the enoyl-CoA hydratase/isomerase family.</text>
</comment>
<dbReference type="InterPro" id="IPR014748">
    <property type="entry name" value="Enoyl-CoA_hydra_C"/>
</dbReference>
<dbReference type="CDD" id="cd06558">
    <property type="entry name" value="crotonase-like"/>
    <property type="match status" value="1"/>
</dbReference>
<dbReference type="PANTHER" id="PTHR43459">
    <property type="entry name" value="ENOYL-COA HYDRATASE"/>
    <property type="match status" value="1"/>
</dbReference>
<comment type="caution">
    <text evidence="3">The sequence shown here is derived from an EMBL/GenBank/DDBJ whole genome shotgun (WGS) entry which is preliminary data.</text>
</comment>
<evidence type="ECO:0000256" key="2">
    <source>
        <dbReference type="RuleBase" id="RU003707"/>
    </source>
</evidence>
<dbReference type="Pfam" id="PF00378">
    <property type="entry name" value="ECH_1"/>
    <property type="match status" value="1"/>
</dbReference>
<dbReference type="RefSeq" id="WP_344307632.1">
    <property type="nucleotide sequence ID" value="NZ_BAAANO010000009.1"/>
</dbReference>
<evidence type="ECO:0000313" key="4">
    <source>
        <dbReference type="Proteomes" id="UP001500755"/>
    </source>
</evidence>
<dbReference type="EMBL" id="BAAANO010000009">
    <property type="protein sequence ID" value="GAA2003360.1"/>
    <property type="molecule type" value="Genomic_DNA"/>
</dbReference>
<dbReference type="InterPro" id="IPR001753">
    <property type="entry name" value="Enoyl-CoA_hydra/iso"/>
</dbReference>
<dbReference type="SUPFAM" id="SSF52096">
    <property type="entry name" value="ClpP/crotonase"/>
    <property type="match status" value="1"/>
</dbReference>
<gene>
    <name evidence="3" type="ORF">GCM10009755_10450</name>
</gene>
<dbReference type="Proteomes" id="UP001500755">
    <property type="component" value="Unassembled WGS sequence"/>
</dbReference>
<dbReference type="InterPro" id="IPR018376">
    <property type="entry name" value="Enoyl-CoA_hyd/isom_CS"/>
</dbReference>
<dbReference type="Gene3D" id="1.10.12.10">
    <property type="entry name" value="Lyase 2-enoyl-coa Hydratase, Chain A, domain 2"/>
    <property type="match status" value="1"/>
</dbReference>
<evidence type="ECO:0000256" key="1">
    <source>
        <dbReference type="ARBA" id="ARBA00005254"/>
    </source>
</evidence>
<dbReference type="Gene3D" id="3.90.226.10">
    <property type="entry name" value="2-enoyl-CoA Hydratase, Chain A, domain 1"/>
    <property type="match status" value="1"/>
</dbReference>
<protein>
    <submittedName>
        <fullName evidence="3">Crotonase/enoyl-CoA hydratase family protein</fullName>
    </submittedName>
</protein>
<dbReference type="PROSITE" id="PS00166">
    <property type="entry name" value="ENOYL_COA_HYDRATASE"/>
    <property type="match status" value="1"/>
</dbReference>